<proteinExistence type="predicted"/>
<protein>
    <submittedName>
        <fullName evidence="1">Uncharacterized protein</fullName>
    </submittedName>
</protein>
<evidence type="ECO:0000313" key="1">
    <source>
        <dbReference type="EMBL" id="GAA3118838.1"/>
    </source>
</evidence>
<gene>
    <name evidence="1" type="ORF">GCM10010521_03020</name>
</gene>
<keyword evidence="2" id="KW-1185">Reference proteome</keyword>
<dbReference type="EMBL" id="BAAAVM010000001">
    <property type="protein sequence ID" value="GAA3118838.1"/>
    <property type="molecule type" value="Genomic_DNA"/>
</dbReference>
<reference evidence="2" key="1">
    <citation type="journal article" date="2019" name="Int. J. Syst. Evol. Microbiol.">
        <title>The Global Catalogue of Microorganisms (GCM) 10K type strain sequencing project: providing services to taxonomists for standard genome sequencing and annotation.</title>
        <authorList>
            <consortium name="The Broad Institute Genomics Platform"/>
            <consortium name="The Broad Institute Genome Sequencing Center for Infectious Disease"/>
            <person name="Wu L."/>
            <person name="Ma J."/>
        </authorList>
    </citation>
    <scope>NUCLEOTIDE SEQUENCE [LARGE SCALE GENOMIC DNA]</scope>
    <source>
        <strain evidence="2">JCM 11574</strain>
    </source>
</reference>
<name>A0ABP6MN04_9ACTN</name>
<dbReference type="Proteomes" id="UP001500893">
    <property type="component" value="Unassembled WGS sequence"/>
</dbReference>
<evidence type="ECO:0000313" key="2">
    <source>
        <dbReference type="Proteomes" id="UP001500893"/>
    </source>
</evidence>
<comment type="caution">
    <text evidence="1">The sequence shown here is derived from an EMBL/GenBank/DDBJ whole genome shotgun (WGS) entry which is preliminary data.</text>
</comment>
<sequence length="77" mass="8192">MPEAAVVEAFRGRDGGLPRRPALHVGLELPHRAQRRVDQGLGPVADLRVRIDACAVAGERLDGRRGRGTGRDDGGAD</sequence>
<accession>A0ABP6MN04</accession>
<organism evidence="1 2">
    <name type="scientific">Streptomyces rameus</name>
    <dbReference type="NCBI Taxonomy" id="68261"/>
    <lineage>
        <taxon>Bacteria</taxon>
        <taxon>Bacillati</taxon>
        <taxon>Actinomycetota</taxon>
        <taxon>Actinomycetes</taxon>
        <taxon>Kitasatosporales</taxon>
        <taxon>Streptomycetaceae</taxon>
        <taxon>Streptomyces</taxon>
    </lineage>
</organism>